<dbReference type="AlphaFoldDB" id="U4L5P7"/>
<dbReference type="STRING" id="1076935.U4L5P7"/>
<keyword evidence="3" id="KW-0862">Zinc</keyword>
<accession>U4L5P7</accession>
<reference evidence="6 7" key="1">
    <citation type="journal article" date="2013" name="PLoS Genet.">
        <title>The genome and development-dependent transcriptomes of Pyronema confluens: a window into fungal evolution.</title>
        <authorList>
            <person name="Traeger S."/>
            <person name="Altegoer F."/>
            <person name="Freitag M."/>
            <person name="Gabaldon T."/>
            <person name="Kempken F."/>
            <person name="Kumar A."/>
            <person name="Marcet-Houben M."/>
            <person name="Poggeler S."/>
            <person name="Stajich J.E."/>
            <person name="Nowrousian M."/>
        </authorList>
    </citation>
    <scope>NUCLEOTIDE SEQUENCE [LARGE SCALE GENOMIC DNA]</scope>
    <source>
        <strain evidence="7">CBS 100304</strain>
        <tissue evidence="6">Vegetative mycelium</tissue>
    </source>
</reference>
<dbReference type="InterPro" id="IPR004910">
    <property type="entry name" value="Yippee/Mis18/Cereblon"/>
</dbReference>
<keyword evidence="7" id="KW-1185">Reference proteome</keyword>
<evidence type="ECO:0000256" key="3">
    <source>
        <dbReference type="ARBA" id="ARBA00022833"/>
    </source>
</evidence>
<evidence type="ECO:0000313" key="7">
    <source>
        <dbReference type="Proteomes" id="UP000018144"/>
    </source>
</evidence>
<dbReference type="Pfam" id="PF03226">
    <property type="entry name" value="Yippee-Mis18"/>
    <property type="match status" value="1"/>
</dbReference>
<sequence>MSLSFLFPRYLTPSLSPSSAPPHLASTLLACRVCHSHLCPSSSIISKTFTGRYGRAYLLSSSSLNTSTVTLLRPQERHLVTGLHTVSDYECARCGAELGWRYDDAKEASQKYKVGKWILEREKVREVRGAGDNVEETVQRLLRAGEEGIWEVDWEGGFRG</sequence>
<dbReference type="OMA" id="HMESRAN"/>
<protein>
    <recommendedName>
        <fullName evidence="4">Protein yippee-like</fullName>
    </recommendedName>
</protein>
<comment type="similarity">
    <text evidence="1 4">Belongs to the yippee family.</text>
</comment>
<evidence type="ECO:0000313" key="6">
    <source>
        <dbReference type="EMBL" id="CCX07746.1"/>
    </source>
</evidence>
<name>U4L5P7_PYROM</name>
<dbReference type="PROSITE" id="PS51792">
    <property type="entry name" value="YIPPEE"/>
    <property type="match status" value="1"/>
</dbReference>
<evidence type="ECO:0000256" key="2">
    <source>
        <dbReference type="ARBA" id="ARBA00022723"/>
    </source>
</evidence>
<dbReference type="eggNOG" id="KOG3399">
    <property type="taxonomic scope" value="Eukaryota"/>
</dbReference>
<evidence type="ECO:0000256" key="4">
    <source>
        <dbReference type="RuleBase" id="RU110713"/>
    </source>
</evidence>
<dbReference type="OrthoDB" id="6407410at2759"/>
<dbReference type="EMBL" id="HF935371">
    <property type="protein sequence ID" value="CCX07746.1"/>
    <property type="molecule type" value="Genomic_DNA"/>
</dbReference>
<evidence type="ECO:0000256" key="1">
    <source>
        <dbReference type="ARBA" id="ARBA00005613"/>
    </source>
</evidence>
<feature type="domain" description="Yippee" evidence="5">
    <location>
        <begin position="27"/>
        <end position="128"/>
    </location>
</feature>
<dbReference type="InterPro" id="IPR034751">
    <property type="entry name" value="Yippee"/>
</dbReference>
<dbReference type="Proteomes" id="UP000018144">
    <property type="component" value="Unassembled WGS sequence"/>
</dbReference>
<dbReference type="InterPro" id="IPR039058">
    <property type="entry name" value="Yippee_fam"/>
</dbReference>
<dbReference type="GO" id="GO:0046872">
    <property type="term" value="F:metal ion binding"/>
    <property type="evidence" value="ECO:0007669"/>
    <property type="project" value="UniProtKB-KW"/>
</dbReference>
<dbReference type="PANTHER" id="PTHR13848">
    <property type="entry name" value="PROTEIN YIPPEE-LIKE CG15309-RELATED"/>
    <property type="match status" value="1"/>
</dbReference>
<evidence type="ECO:0000259" key="5">
    <source>
        <dbReference type="PROSITE" id="PS51792"/>
    </source>
</evidence>
<organism evidence="6 7">
    <name type="scientific">Pyronema omphalodes (strain CBS 100304)</name>
    <name type="common">Pyronema confluens</name>
    <dbReference type="NCBI Taxonomy" id="1076935"/>
    <lineage>
        <taxon>Eukaryota</taxon>
        <taxon>Fungi</taxon>
        <taxon>Dikarya</taxon>
        <taxon>Ascomycota</taxon>
        <taxon>Pezizomycotina</taxon>
        <taxon>Pezizomycetes</taxon>
        <taxon>Pezizales</taxon>
        <taxon>Pyronemataceae</taxon>
        <taxon>Pyronema</taxon>
    </lineage>
</organism>
<keyword evidence="2" id="KW-0479">Metal-binding</keyword>
<proteinExistence type="inferred from homology"/>
<gene>
    <name evidence="6" type="ORF">PCON_07335</name>
</gene>